<evidence type="ECO:0000313" key="5">
    <source>
        <dbReference type="EMBL" id="GMN29971.1"/>
    </source>
</evidence>
<comment type="caution">
    <text evidence="5">The sequence shown here is derived from an EMBL/GenBank/DDBJ whole genome shotgun (WGS) entry which is preliminary data.</text>
</comment>
<dbReference type="InterPro" id="IPR008545">
    <property type="entry name" value="Web"/>
</dbReference>
<feature type="compositionally biased region" description="Basic residues" evidence="4">
    <location>
        <begin position="295"/>
        <end position="319"/>
    </location>
</feature>
<proteinExistence type="inferred from homology"/>
<evidence type="ECO:0000256" key="3">
    <source>
        <dbReference type="SAM" id="Coils"/>
    </source>
</evidence>
<name>A0AA87ZNU9_FICCA</name>
<accession>A0AA87ZNU9</accession>
<dbReference type="EMBL" id="BTGU01000002">
    <property type="protein sequence ID" value="GMN29971.1"/>
    <property type="molecule type" value="Genomic_DNA"/>
</dbReference>
<dbReference type="PANTHER" id="PTHR32054:SF70">
    <property type="entry name" value="OS07G0620100 PROTEIN"/>
    <property type="match status" value="1"/>
</dbReference>
<evidence type="ECO:0000256" key="4">
    <source>
        <dbReference type="SAM" id="MobiDB-lite"/>
    </source>
</evidence>
<reference evidence="5" key="1">
    <citation type="submission" date="2023-07" db="EMBL/GenBank/DDBJ databases">
        <title>draft genome sequence of fig (Ficus carica).</title>
        <authorList>
            <person name="Takahashi T."/>
            <person name="Nishimura K."/>
        </authorList>
    </citation>
    <scope>NUCLEOTIDE SEQUENCE</scope>
</reference>
<feature type="coiled-coil region" evidence="3">
    <location>
        <begin position="17"/>
        <end position="93"/>
    </location>
</feature>
<keyword evidence="6" id="KW-1185">Reference proteome</keyword>
<dbReference type="PANTHER" id="PTHR32054">
    <property type="entry name" value="HEAVY CHAIN, PUTATIVE, EXPRESSED-RELATED-RELATED"/>
    <property type="match status" value="1"/>
</dbReference>
<comment type="similarity">
    <text evidence="1">Belongs to the WEB family.</text>
</comment>
<dbReference type="Proteomes" id="UP001187192">
    <property type="component" value="Unassembled WGS sequence"/>
</dbReference>
<gene>
    <name evidence="5" type="ORF">TIFTF001_002640</name>
</gene>
<organism evidence="5 6">
    <name type="scientific">Ficus carica</name>
    <name type="common">Common fig</name>
    <dbReference type="NCBI Taxonomy" id="3494"/>
    <lineage>
        <taxon>Eukaryota</taxon>
        <taxon>Viridiplantae</taxon>
        <taxon>Streptophyta</taxon>
        <taxon>Embryophyta</taxon>
        <taxon>Tracheophyta</taxon>
        <taxon>Spermatophyta</taxon>
        <taxon>Magnoliopsida</taxon>
        <taxon>eudicotyledons</taxon>
        <taxon>Gunneridae</taxon>
        <taxon>Pentapetalae</taxon>
        <taxon>rosids</taxon>
        <taxon>fabids</taxon>
        <taxon>Rosales</taxon>
        <taxon>Moraceae</taxon>
        <taxon>Ficeae</taxon>
        <taxon>Ficus</taxon>
    </lineage>
</organism>
<dbReference type="AlphaFoldDB" id="A0AA87ZNU9"/>
<protein>
    <submittedName>
        <fullName evidence="5">Uncharacterized protein</fullName>
    </submittedName>
</protein>
<feature type="region of interest" description="Disordered" evidence="4">
    <location>
        <begin position="283"/>
        <end position="319"/>
    </location>
</feature>
<dbReference type="Pfam" id="PF05701">
    <property type="entry name" value="WEMBL"/>
    <property type="match status" value="1"/>
</dbReference>
<keyword evidence="2 3" id="KW-0175">Coiled coil</keyword>
<evidence type="ECO:0000256" key="2">
    <source>
        <dbReference type="ARBA" id="ARBA00023054"/>
    </source>
</evidence>
<dbReference type="GO" id="GO:0009903">
    <property type="term" value="P:chloroplast avoidance movement"/>
    <property type="evidence" value="ECO:0007669"/>
    <property type="project" value="TreeGrafter"/>
</dbReference>
<evidence type="ECO:0000313" key="6">
    <source>
        <dbReference type="Proteomes" id="UP001187192"/>
    </source>
</evidence>
<sequence length="339" mass="39564">MEAPKKESYSNTESYTLKLKNKELIKIDEELKKAKENATQSWLDSRPLIDELEKRKSSLEVSKKRASMSENLVSELEAELETTNAKINSTKEEEIKAMKMVSEINQVLDQLREEMEGVKCFAGEKRQKKLKLKRVLRQRRQRLRSLQLRIEAVQREAEACRESGEEAVRYLNVYVENEGVDADQIQLSHEEYMTLKKRVDEKNSLADWRVSVAAEQTMEAETNRNLAKAKLRELKVGKRVKRLWEVREREGDENVEDGERDMVEEENDNREVVAVIPVAQPKKEDFGLGSDPVRRSAKRSAKATKKKKKKKKMAKGKKRSIFWQMKQCFLFNLIGRLFK</sequence>
<evidence type="ECO:0000256" key="1">
    <source>
        <dbReference type="ARBA" id="ARBA00005485"/>
    </source>
</evidence>
<dbReference type="GO" id="GO:0009904">
    <property type="term" value="P:chloroplast accumulation movement"/>
    <property type="evidence" value="ECO:0007669"/>
    <property type="project" value="TreeGrafter"/>
</dbReference>
<dbReference type="GO" id="GO:0005829">
    <property type="term" value="C:cytosol"/>
    <property type="evidence" value="ECO:0007669"/>
    <property type="project" value="TreeGrafter"/>
</dbReference>
<feature type="coiled-coil region" evidence="3">
    <location>
        <begin position="136"/>
        <end position="163"/>
    </location>
</feature>